<name>A0A9Q9AEE2_9PEZI</name>
<keyword evidence="5" id="KW-0547">Nucleotide-binding</keyword>
<dbReference type="Pfam" id="PF07719">
    <property type="entry name" value="TPR_2"/>
    <property type="match status" value="1"/>
</dbReference>
<keyword evidence="9" id="KW-0030">Aminoacyl-tRNA synthetase</keyword>
<dbReference type="GO" id="GO:0004822">
    <property type="term" value="F:isoleucine-tRNA ligase activity"/>
    <property type="evidence" value="ECO:0007669"/>
    <property type="project" value="UniProtKB-EC"/>
</dbReference>
<feature type="compositionally biased region" description="Pro residues" evidence="13">
    <location>
        <begin position="1209"/>
        <end position="1225"/>
    </location>
</feature>
<feature type="domain" description="J" evidence="14">
    <location>
        <begin position="1588"/>
        <end position="1653"/>
    </location>
</feature>
<dbReference type="Proteomes" id="UP001056384">
    <property type="component" value="Chromosome 1"/>
</dbReference>
<dbReference type="Gene3D" id="1.25.40.10">
    <property type="entry name" value="Tetratricopeptide repeat domain"/>
    <property type="match status" value="1"/>
</dbReference>
<proteinExistence type="inferred from homology"/>
<dbReference type="CDD" id="cd06257">
    <property type="entry name" value="DnaJ"/>
    <property type="match status" value="1"/>
</dbReference>
<dbReference type="Gene3D" id="3.90.740.10">
    <property type="entry name" value="Valyl/Leucyl/Isoleucyl-tRNA synthetase, editing domain"/>
    <property type="match status" value="1"/>
</dbReference>
<evidence type="ECO:0000256" key="12">
    <source>
        <dbReference type="PROSITE-ProRule" id="PRU00339"/>
    </source>
</evidence>
<feature type="repeat" description="TPR" evidence="12">
    <location>
        <begin position="1416"/>
        <end position="1449"/>
    </location>
</feature>
<dbReference type="PRINTS" id="PR00984">
    <property type="entry name" value="TRNASYNTHILE"/>
</dbReference>
<dbReference type="Pfam" id="PF00515">
    <property type="entry name" value="TPR_1"/>
    <property type="match status" value="1"/>
</dbReference>
<dbReference type="EMBL" id="CP099418">
    <property type="protein sequence ID" value="USW47959.1"/>
    <property type="molecule type" value="Genomic_DNA"/>
</dbReference>
<evidence type="ECO:0000256" key="13">
    <source>
        <dbReference type="SAM" id="MobiDB-lite"/>
    </source>
</evidence>
<evidence type="ECO:0000256" key="9">
    <source>
        <dbReference type="ARBA" id="ARBA00023146"/>
    </source>
</evidence>
<dbReference type="InterPro" id="IPR011990">
    <property type="entry name" value="TPR-like_helical_dom_sf"/>
</dbReference>
<dbReference type="CDD" id="cd07960">
    <property type="entry name" value="Anticodon_Ia_Ile_BEm"/>
    <property type="match status" value="1"/>
</dbReference>
<feature type="compositionally biased region" description="Basic and acidic residues" evidence="13">
    <location>
        <begin position="1093"/>
        <end position="1110"/>
    </location>
</feature>
<dbReference type="NCBIfam" id="TIGR00392">
    <property type="entry name" value="ileS"/>
    <property type="match status" value="1"/>
</dbReference>
<dbReference type="SMART" id="SM00271">
    <property type="entry name" value="DnaJ"/>
    <property type="match status" value="1"/>
</dbReference>
<dbReference type="SUPFAM" id="SSF52374">
    <property type="entry name" value="Nucleotidylyl transferase"/>
    <property type="match status" value="1"/>
</dbReference>
<evidence type="ECO:0000256" key="4">
    <source>
        <dbReference type="ARBA" id="ARBA00022737"/>
    </source>
</evidence>
<dbReference type="PROSITE" id="PS00636">
    <property type="entry name" value="DNAJ_1"/>
    <property type="match status" value="1"/>
</dbReference>
<dbReference type="SUPFAM" id="SSF50677">
    <property type="entry name" value="ValRS/IleRS/LeuRS editing domain"/>
    <property type="match status" value="1"/>
</dbReference>
<dbReference type="GO" id="GO:0002161">
    <property type="term" value="F:aminoacyl-tRNA deacylase activity"/>
    <property type="evidence" value="ECO:0007669"/>
    <property type="project" value="InterPro"/>
</dbReference>
<dbReference type="PROSITE" id="PS50005">
    <property type="entry name" value="TPR"/>
    <property type="match status" value="5"/>
</dbReference>
<dbReference type="Gene3D" id="1.10.287.110">
    <property type="entry name" value="DnaJ domain"/>
    <property type="match status" value="1"/>
</dbReference>
<feature type="repeat" description="TPR" evidence="12">
    <location>
        <begin position="1265"/>
        <end position="1298"/>
    </location>
</feature>
<dbReference type="FunFam" id="1.25.40.10:FF:000097">
    <property type="entry name" value="DnaJ homolog subfamily C member 7 homolog"/>
    <property type="match status" value="1"/>
</dbReference>
<dbReference type="InterPro" id="IPR019734">
    <property type="entry name" value="TPR_rpt"/>
</dbReference>
<reference evidence="15" key="1">
    <citation type="submission" date="2022-06" db="EMBL/GenBank/DDBJ databases">
        <title>Complete genome sequences of two strains of the flax pathogen Septoria linicola.</title>
        <authorList>
            <person name="Lapalu N."/>
            <person name="Simon A."/>
            <person name="Demenou B."/>
            <person name="Paumier D."/>
            <person name="Guillot M.-P."/>
            <person name="Gout L."/>
            <person name="Valade R."/>
        </authorList>
    </citation>
    <scope>NUCLEOTIDE SEQUENCE</scope>
    <source>
        <strain evidence="15">SE15195</strain>
    </source>
</reference>
<feature type="region of interest" description="Disordered" evidence="13">
    <location>
        <begin position="154"/>
        <end position="188"/>
    </location>
</feature>
<dbReference type="InterPro" id="IPR018253">
    <property type="entry name" value="DnaJ_domain_CS"/>
</dbReference>
<protein>
    <recommendedName>
        <fullName evidence="2">isoleucine--tRNA ligase</fullName>
        <ecNumber evidence="2">6.1.1.5</ecNumber>
    </recommendedName>
    <alternativeName>
        <fullName evidence="11">Isoleucyl-tRNA synthetase</fullName>
    </alternativeName>
</protein>
<dbReference type="InterPro" id="IPR013155">
    <property type="entry name" value="M/V/L/I-tRNA-synth_anticd-bd"/>
</dbReference>
<dbReference type="InterPro" id="IPR009008">
    <property type="entry name" value="Val/Leu/Ile-tRNA-synth_edit"/>
</dbReference>
<accession>A0A9Q9AEE2</accession>
<dbReference type="InterPro" id="IPR014729">
    <property type="entry name" value="Rossmann-like_a/b/a_fold"/>
</dbReference>
<dbReference type="Pfam" id="PF14559">
    <property type="entry name" value="TPR_19"/>
    <property type="match status" value="1"/>
</dbReference>
<keyword evidence="16" id="KW-1185">Reference proteome</keyword>
<evidence type="ECO:0000256" key="5">
    <source>
        <dbReference type="ARBA" id="ARBA00022741"/>
    </source>
</evidence>
<evidence type="ECO:0000259" key="14">
    <source>
        <dbReference type="PROSITE" id="PS50076"/>
    </source>
</evidence>
<dbReference type="Pfam" id="PF08264">
    <property type="entry name" value="Anticodon_1"/>
    <property type="match status" value="1"/>
</dbReference>
<dbReference type="SMART" id="SM00028">
    <property type="entry name" value="TPR"/>
    <property type="match status" value="7"/>
</dbReference>
<dbReference type="PANTHER" id="PTHR42765:SF1">
    <property type="entry name" value="ISOLEUCINE--TRNA LIGASE, MITOCHONDRIAL"/>
    <property type="match status" value="1"/>
</dbReference>
<feature type="region of interest" description="Disordered" evidence="13">
    <location>
        <begin position="1055"/>
        <end position="1228"/>
    </location>
</feature>
<dbReference type="PROSITE" id="PS00178">
    <property type="entry name" value="AA_TRNA_LIGASE_I"/>
    <property type="match status" value="1"/>
</dbReference>
<keyword evidence="10" id="KW-0143">Chaperone</keyword>
<dbReference type="PANTHER" id="PTHR42765">
    <property type="entry name" value="SOLEUCYL-TRNA SYNTHETASE"/>
    <property type="match status" value="1"/>
</dbReference>
<keyword evidence="6 12" id="KW-0802">TPR repeat</keyword>
<dbReference type="GO" id="GO:0005739">
    <property type="term" value="C:mitochondrion"/>
    <property type="evidence" value="ECO:0007669"/>
    <property type="project" value="TreeGrafter"/>
</dbReference>
<dbReference type="EC" id="6.1.1.5" evidence="2"/>
<dbReference type="PRINTS" id="PR00625">
    <property type="entry name" value="JDOMAIN"/>
</dbReference>
<feature type="compositionally biased region" description="Low complexity" evidence="13">
    <location>
        <begin position="1187"/>
        <end position="1197"/>
    </location>
</feature>
<dbReference type="GO" id="GO:0005524">
    <property type="term" value="F:ATP binding"/>
    <property type="evidence" value="ECO:0007669"/>
    <property type="project" value="UniProtKB-KW"/>
</dbReference>
<keyword evidence="4" id="KW-0677">Repeat</keyword>
<evidence type="ECO:0000313" key="15">
    <source>
        <dbReference type="EMBL" id="USW47959.1"/>
    </source>
</evidence>
<dbReference type="InterPro" id="IPR033708">
    <property type="entry name" value="Anticodon_Ile_BEm"/>
</dbReference>
<feature type="compositionally biased region" description="Basic and acidic residues" evidence="13">
    <location>
        <begin position="1125"/>
        <end position="1143"/>
    </location>
</feature>
<keyword evidence="3" id="KW-0436">Ligase</keyword>
<sequence>MRFLSATRVFRASYSSSSSRRAHANNIERIRQLAKTKTNWADTLALPKSQFPARPSPEQLDTYRTRCADDLYAWQRHHRPRTVSVTDDAGSRQVDNEFVLHDGPPYANGAVHVGHALNKILKDLMLRTELSRGKRVHYRPGWDCHGLPIELKALQQPKSPRDQARSIKDAPQKEARAASEAARQMSPSEIRVAASKLASETIEAQKKSFKSWGVMGEWDQPYTTMSRDFEIRQLGVFREMVRKGLISRHHRPVHWSPSSRTALAEAELEYDDSHKTTAAFVMMPMLRVPDVLRANQRIKPDSLSALIWTTTPWTLPANKALAVKGDIEYCIVEARIHGEFADQMLVATDRIEHLRSFLPHRTFEVIHEAISGAELVNSGTTCYNVFSGQDSPILHADFVTATSGTGVVHMAPGHGMDDYQVCQKHGIGPAFAPVDDGGMFTADVWPTAQDQDLDRLHGLFAPKNGAGAVLDILRDCGRYLPGDRSTLGSNLMFFAHDFTHKNPIDWRTKQPVITRATAQWFADTSAIKDRALSALEDVRFIPESGKSRLRSFVEGRSQWCISRQRVWGVPIPALYHVDSGEACITDDSINHIITVIDRRGSDAWFSDPIDDPAWLHSSLEPGKWVRGRDTMDVWFDSGTSWTSLPPREAGVSRSEVYSEGTDQHRGWFQSSLLTAVATQSKDRKPVAPFSTLATHGFTLDGEGKKMSKSLGNVVSPEEIISGALVQVSRGKKNGKRPQQALSQKTSLGPDVLRLWVASSDFTRDVAISQAVLQSIQQALQKYRVTLKFLLGVLHDYPAAMAQNQLLQSSLEFSDLVILDRLSQTSKSVHDAYGQYRFYAGVSEINRFINNDLSAFYFEVIKDRLYAGGANTRRHTQTILVTILVELCKMLGPVVPHLVEEVEAWLPQQMRSGVPILRQTWASPFHLGDISKSTSLGTQQIEDLFAVFKQISSAVKVAQEQARGSKRLGNGLACQVEVHVPFAVEDWAQPLEAELPALLVVSGVRWVYSDGSPVEVKSVDESAWRFEQPFEIAHNGVTIPGKVVVLPPAQEKCPSFFSKKKSTDPQTPPIEPPAGTTFTTTTTTTGSSSSPVRSPDKEKRGYFAKERDKDKSKPKRSSKSFSRYSSRRDSDEHPLNLPPDELRRLSALSAHRMSSSNSPRDSREGGVPVPSDPMETTPVPETPGAFPTTNGTSDTNGTNGDGHAEEEQRPTPPPHKSQPSPPPQPEIRPEDAEKFKAEGNKYYKAGKYAAAIDEYGKAIEANPTSSTYLSNRAAAYMAAGKYIEALEDCKRADELEPNNPKILHRQAKIYTALGQPQEALDVYDRIQPAATAKDKQPALAMQKHLSEAQDSLSNSASGSMVLFALDQAEKALGSTVQPPRKWKLMRGEAYLKMGTVNSLGDAQNVAMSLLRGNSADPEALVLRGRALYGQGENEKAIQHFRQAISCDPDFKDAVKWLRLVQKLDKTKAEGNDHFKSGRFPQAVETYSSALEIDPTNKGTNSKILNNRAMCYTKLKKWQDAINDCDAALKLDPSYIKASKTRAKALGASGDWEEAVRAFKNIAEQNPEEPGIAKEVRDAELELKKSKRKDYYKILGVDKECGDSEIKKAYRKLAVVHHPDKNPDDPEAENRFKEIQEAHETLIDPEKRQRYDSGVDLMEDGGMGGGFPGGMGGFGGGGGVQIDPEMLFNMMGGGMGGGGGGGFRFSGGGGGQRGFPGGGQGFSPFG</sequence>
<dbReference type="PROSITE" id="PS50076">
    <property type="entry name" value="DNAJ_2"/>
    <property type="match status" value="1"/>
</dbReference>
<dbReference type="GO" id="GO:0006428">
    <property type="term" value="P:isoleucyl-tRNA aminoacylation"/>
    <property type="evidence" value="ECO:0007669"/>
    <property type="project" value="InterPro"/>
</dbReference>
<evidence type="ECO:0000256" key="11">
    <source>
        <dbReference type="ARBA" id="ARBA00032665"/>
    </source>
</evidence>
<feature type="repeat" description="TPR" evidence="12">
    <location>
        <begin position="1462"/>
        <end position="1495"/>
    </location>
</feature>
<comment type="similarity">
    <text evidence="1">Belongs to the class-I aminoacyl-tRNA synthetase family.</text>
</comment>
<dbReference type="InterPro" id="IPR036869">
    <property type="entry name" value="J_dom_sf"/>
</dbReference>
<evidence type="ECO:0000256" key="1">
    <source>
        <dbReference type="ARBA" id="ARBA00005594"/>
    </source>
</evidence>
<dbReference type="GO" id="GO:0032543">
    <property type="term" value="P:mitochondrial translation"/>
    <property type="evidence" value="ECO:0007669"/>
    <property type="project" value="TreeGrafter"/>
</dbReference>
<evidence type="ECO:0000256" key="6">
    <source>
        <dbReference type="ARBA" id="ARBA00022803"/>
    </source>
</evidence>
<evidence type="ECO:0000313" key="16">
    <source>
        <dbReference type="Proteomes" id="UP001056384"/>
    </source>
</evidence>
<feature type="repeat" description="TPR" evidence="12">
    <location>
        <begin position="1500"/>
        <end position="1533"/>
    </location>
</feature>
<dbReference type="Gene3D" id="1.10.730.20">
    <property type="match status" value="1"/>
</dbReference>
<dbReference type="InterPro" id="IPR009080">
    <property type="entry name" value="tRNAsynth_Ia_anticodon-bd"/>
</dbReference>
<keyword evidence="8" id="KW-0648">Protein biosynthesis</keyword>
<evidence type="ECO:0000256" key="2">
    <source>
        <dbReference type="ARBA" id="ARBA00013165"/>
    </source>
</evidence>
<dbReference type="InterPro" id="IPR002301">
    <property type="entry name" value="Ile-tRNA-ligase"/>
</dbReference>
<feature type="repeat" description="TPR" evidence="12">
    <location>
        <begin position="1231"/>
        <end position="1264"/>
    </location>
</feature>
<evidence type="ECO:0000256" key="7">
    <source>
        <dbReference type="ARBA" id="ARBA00022840"/>
    </source>
</evidence>
<dbReference type="SUPFAM" id="SSF46565">
    <property type="entry name" value="Chaperone J-domain"/>
    <property type="match status" value="1"/>
</dbReference>
<dbReference type="Pfam" id="PF00226">
    <property type="entry name" value="DnaJ"/>
    <property type="match status" value="1"/>
</dbReference>
<evidence type="ECO:0000256" key="3">
    <source>
        <dbReference type="ARBA" id="ARBA00022598"/>
    </source>
</evidence>
<evidence type="ECO:0000256" key="10">
    <source>
        <dbReference type="ARBA" id="ARBA00023186"/>
    </source>
</evidence>
<gene>
    <name evidence="15" type="ORF">Slin15195_G012780</name>
</gene>
<dbReference type="SUPFAM" id="SSF48452">
    <property type="entry name" value="TPR-like"/>
    <property type="match status" value="1"/>
</dbReference>
<keyword evidence="7" id="KW-0067">ATP-binding</keyword>
<dbReference type="InterPro" id="IPR001412">
    <property type="entry name" value="aa-tRNA-synth_I_CS"/>
</dbReference>
<dbReference type="SUPFAM" id="SSF47323">
    <property type="entry name" value="Anticodon-binding domain of a subclass of class I aminoacyl-tRNA synthetases"/>
    <property type="match status" value="1"/>
</dbReference>
<dbReference type="Pfam" id="PF00133">
    <property type="entry name" value="tRNA-synt_1"/>
    <property type="match status" value="1"/>
</dbReference>
<dbReference type="GO" id="GO:0000049">
    <property type="term" value="F:tRNA binding"/>
    <property type="evidence" value="ECO:0007669"/>
    <property type="project" value="InterPro"/>
</dbReference>
<dbReference type="Gene3D" id="1.10.10.830">
    <property type="entry name" value="Ile-tRNA synthetase CP2 domain-like"/>
    <property type="match status" value="1"/>
</dbReference>
<dbReference type="InterPro" id="IPR050081">
    <property type="entry name" value="Ile-tRNA_ligase"/>
</dbReference>
<feature type="compositionally biased region" description="Basic and acidic residues" evidence="13">
    <location>
        <begin position="159"/>
        <end position="177"/>
    </location>
</feature>
<dbReference type="InterPro" id="IPR013105">
    <property type="entry name" value="TPR_2"/>
</dbReference>
<dbReference type="FunFam" id="1.10.287.110:FF:000055">
    <property type="entry name" value="DnaJ subfamily C member 7"/>
    <property type="match status" value="1"/>
</dbReference>
<organism evidence="15 16">
    <name type="scientific">Septoria linicola</name>
    <dbReference type="NCBI Taxonomy" id="215465"/>
    <lineage>
        <taxon>Eukaryota</taxon>
        <taxon>Fungi</taxon>
        <taxon>Dikarya</taxon>
        <taxon>Ascomycota</taxon>
        <taxon>Pezizomycotina</taxon>
        <taxon>Dothideomycetes</taxon>
        <taxon>Dothideomycetidae</taxon>
        <taxon>Mycosphaerellales</taxon>
        <taxon>Mycosphaerellaceae</taxon>
        <taxon>Septoria</taxon>
    </lineage>
</organism>
<dbReference type="InterPro" id="IPR001623">
    <property type="entry name" value="DnaJ_domain"/>
</dbReference>
<dbReference type="Gene3D" id="3.40.50.620">
    <property type="entry name" value="HUPs"/>
    <property type="match status" value="2"/>
</dbReference>
<dbReference type="OrthoDB" id="10264412at2759"/>
<dbReference type="InterPro" id="IPR002300">
    <property type="entry name" value="aa-tRNA-synth_Ia"/>
</dbReference>
<evidence type="ECO:0000256" key="8">
    <source>
        <dbReference type="ARBA" id="ARBA00022917"/>
    </source>
</evidence>
<feature type="compositionally biased region" description="Low complexity" evidence="13">
    <location>
        <begin position="1074"/>
        <end position="1089"/>
    </location>
</feature>